<protein>
    <submittedName>
        <fullName evidence="1">Uncharacterized protein</fullName>
    </submittedName>
</protein>
<evidence type="ECO:0000313" key="2">
    <source>
        <dbReference type="Proteomes" id="UP001465668"/>
    </source>
</evidence>
<proteinExistence type="predicted"/>
<gene>
    <name evidence="1" type="ORF">SCAR479_05808</name>
</gene>
<dbReference type="Proteomes" id="UP001465668">
    <property type="component" value="Unassembled WGS sequence"/>
</dbReference>
<accession>A0ABR2XV26</accession>
<sequence>MANGTSPLAYTWNVTNWQAGESHGNPAAPLTGWYSFNVSGLEATVGDTAIPRFSAHCQGYADGLPLTSEFAACTPSEGPSDCSVISRVYEAGDSVQCHMAISYLTGKS</sequence>
<organism evidence="1 2">
    <name type="scientific">Seiridium cardinale</name>
    <dbReference type="NCBI Taxonomy" id="138064"/>
    <lineage>
        <taxon>Eukaryota</taxon>
        <taxon>Fungi</taxon>
        <taxon>Dikarya</taxon>
        <taxon>Ascomycota</taxon>
        <taxon>Pezizomycotina</taxon>
        <taxon>Sordariomycetes</taxon>
        <taxon>Xylariomycetidae</taxon>
        <taxon>Amphisphaeriales</taxon>
        <taxon>Sporocadaceae</taxon>
        <taxon>Seiridium</taxon>
    </lineage>
</organism>
<reference evidence="1 2" key="1">
    <citation type="submission" date="2024-02" db="EMBL/GenBank/DDBJ databases">
        <title>First draft genome assembly of two strains of Seiridium cardinale.</title>
        <authorList>
            <person name="Emiliani G."/>
            <person name="Scali E."/>
        </authorList>
    </citation>
    <scope>NUCLEOTIDE SEQUENCE [LARGE SCALE GENOMIC DNA]</scope>
    <source>
        <strain evidence="1 2">BM-138-000479</strain>
    </source>
</reference>
<name>A0ABR2XV26_9PEZI</name>
<comment type="caution">
    <text evidence="1">The sequence shown here is derived from an EMBL/GenBank/DDBJ whole genome shotgun (WGS) entry which is preliminary data.</text>
</comment>
<dbReference type="EMBL" id="JARVKM010000021">
    <property type="protein sequence ID" value="KAK9777415.1"/>
    <property type="molecule type" value="Genomic_DNA"/>
</dbReference>
<keyword evidence="2" id="KW-1185">Reference proteome</keyword>
<evidence type="ECO:0000313" key="1">
    <source>
        <dbReference type="EMBL" id="KAK9777415.1"/>
    </source>
</evidence>